<dbReference type="InterPro" id="IPR000791">
    <property type="entry name" value="Gpr1/Fun34/SatP-like"/>
</dbReference>
<evidence type="ECO:0000256" key="4">
    <source>
        <dbReference type="ARBA" id="ARBA00022989"/>
    </source>
</evidence>
<evidence type="ECO:0000256" key="5">
    <source>
        <dbReference type="ARBA" id="ARBA00023136"/>
    </source>
</evidence>
<dbReference type="GO" id="GO:0015123">
    <property type="term" value="F:acetate transmembrane transporter activity"/>
    <property type="evidence" value="ECO:0007669"/>
    <property type="project" value="TreeGrafter"/>
</dbReference>
<dbReference type="PANTHER" id="PTHR31123:SF1">
    <property type="entry name" value="ACCUMULATION OF DYADS PROTEIN 2-RELATED"/>
    <property type="match status" value="1"/>
</dbReference>
<dbReference type="GO" id="GO:0005886">
    <property type="term" value="C:plasma membrane"/>
    <property type="evidence" value="ECO:0007669"/>
    <property type="project" value="TreeGrafter"/>
</dbReference>
<evidence type="ECO:0000256" key="1">
    <source>
        <dbReference type="ARBA" id="ARBA00004141"/>
    </source>
</evidence>
<feature type="transmembrane region" description="Helical" evidence="6">
    <location>
        <begin position="161"/>
        <end position="181"/>
    </location>
</feature>
<protein>
    <submittedName>
        <fullName evidence="7">Ammonia transport outward protein 2</fullName>
    </submittedName>
</protein>
<proteinExistence type="inferred from homology"/>
<dbReference type="Proteomes" id="UP000187455">
    <property type="component" value="Unassembled WGS sequence"/>
</dbReference>
<comment type="caution">
    <text evidence="7">The sequence shown here is derived from an EMBL/GenBank/DDBJ whole genome shotgun (WGS) entry which is preliminary data.</text>
</comment>
<dbReference type="InterPro" id="IPR051633">
    <property type="entry name" value="AceTr"/>
</dbReference>
<organism evidence="7 8">
    <name type="scientific">Smittium mucronatum</name>
    <dbReference type="NCBI Taxonomy" id="133383"/>
    <lineage>
        <taxon>Eukaryota</taxon>
        <taxon>Fungi</taxon>
        <taxon>Fungi incertae sedis</taxon>
        <taxon>Zoopagomycota</taxon>
        <taxon>Kickxellomycotina</taxon>
        <taxon>Harpellomycetes</taxon>
        <taxon>Harpellales</taxon>
        <taxon>Legeriomycetaceae</taxon>
        <taxon>Smittium</taxon>
    </lineage>
</organism>
<keyword evidence="4 6" id="KW-1133">Transmembrane helix</keyword>
<feature type="transmembrane region" description="Helical" evidence="6">
    <location>
        <begin position="107"/>
        <end position="127"/>
    </location>
</feature>
<dbReference type="AlphaFoldDB" id="A0A1R0GZ02"/>
<evidence type="ECO:0000313" key="7">
    <source>
        <dbReference type="EMBL" id="OLY82120.1"/>
    </source>
</evidence>
<comment type="similarity">
    <text evidence="2">Belongs to the acetate uptake transporter (AceTr) (TC 2.A.96) family.</text>
</comment>
<feature type="transmembrane region" description="Helical" evidence="6">
    <location>
        <begin position="42"/>
        <end position="61"/>
    </location>
</feature>
<comment type="subcellular location">
    <subcellularLocation>
        <location evidence="1">Membrane</location>
        <topology evidence="1">Multi-pass membrane protein</topology>
    </subcellularLocation>
</comment>
<dbReference type="OrthoDB" id="3648309at2759"/>
<evidence type="ECO:0000256" key="3">
    <source>
        <dbReference type="ARBA" id="ARBA00022692"/>
    </source>
</evidence>
<gene>
    <name evidence="7" type="ORF">AYI68_g3767</name>
</gene>
<name>A0A1R0GZ02_9FUNG</name>
<evidence type="ECO:0000313" key="8">
    <source>
        <dbReference type="Proteomes" id="UP000187455"/>
    </source>
</evidence>
<feature type="transmembrane region" description="Helical" evidence="6">
    <location>
        <begin position="134"/>
        <end position="155"/>
    </location>
</feature>
<keyword evidence="5 6" id="KW-0472">Membrane</keyword>
<feature type="transmembrane region" description="Helical" evidence="6">
    <location>
        <begin position="73"/>
        <end position="95"/>
    </location>
</feature>
<evidence type="ECO:0000256" key="2">
    <source>
        <dbReference type="ARBA" id="ARBA00005587"/>
    </source>
</evidence>
<keyword evidence="3 6" id="KW-0812">Transmembrane</keyword>
<accession>A0A1R0GZ02</accession>
<dbReference type="PANTHER" id="PTHR31123">
    <property type="entry name" value="ACCUMULATION OF DYADS PROTEIN 2-RELATED"/>
    <property type="match status" value="1"/>
</dbReference>
<keyword evidence="8" id="KW-1185">Reference proteome</keyword>
<evidence type="ECO:0000256" key="6">
    <source>
        <dbReference type="SAM" id="Phobius"/>
    </source>
</evidence>
<dbReference type="EMBL" id="LSSL01001900">
    <property type="protein sequence ID" value="OLY82120.1"/>
    <property type="molecule type" value="Genomic_DNA"/>
</dbReference>
<dbReference type="Pfam" id="PF01184">
    <property type="entry name" value="Gpr1_Fun34_YaaH"/>
    <property type="match status" value="1"/>
</dbReference>
<sequence>MFTKLRFADPTPLGLCAFGLTTLVLSMHNGGIGIPRNAPNNVIVGLAMFYGGFVQILAGMWEFANETTFGATAFASYGAFWMSYAVILIPGFGVAAGWEAGNGGATAAHSIGIYLLGWTIFTFIMMVASFRMHLMMALLFVLLEITYIMLTIGAWRSNESFTVAGGIIGFIVSLIAFYIAATHLINKRTGFIDMYNIDFSQKKDENHILEM</sequence>
<dbReference type="STRING" id="133383.A0A1R0GZ02"/>
<reference evidence="7 8" key="1">
    <citation type="journal article" date="2016" name="Mol. Biol. Evol.">
        <title>Genome-Wide Survey of Gut Fungi (Harpellales) Reveals the First Horizontally Transferred Ubiquitin Gene from a Mosquito Host.</title>
        <authorList>
            <person name="Wang Y."/>
            <person name="White M.M."/>
            <person name="Kvist S."/>
            <person name="Moncalvo J.M."/>
        </authorList>
    </citation>
    <scope>NUCLEOTIDE SEQUENCE [LARGE SCALE GENOMIC DNA]</scope>
    <source>
        <strain evidence="7 8">ALG-7-W6</strain>
    </source>
</reference>
<dbReference type="NCBIfam" id="NF038013">
    <property type="entry name" value="AceTr_1"/>
    <property type="match status" value="1"/>
</dbReference>